<protein>
    <recommendedName>
        <fullName evidence="5">RPEL repeat protein</fullName>
    </recommendedName>
</protein>
<dbReference type="VEuPathDB" id="FungiDB:PSHT_01635"/>
<evidence type="ECO:0000313" key="4">
    <source>
        <dbReference type="Proteomes" id="UP000239156"/>
    </source>
</evidence>
<dbReference type="Pfam" id="PF02755">
    <property type="entry name" value="RPEL"/>
    <property type="match status" value="1"/>
</dbReference>
<accession>A0A2S4V560</accession>
<sequence>MGDCLGFRFFLLICEPASVTPQVIETDPTNGVETPVVPIDTSDIGISETEKTKKLEKLLADRPDKTELMRKTFSNLGTNLAPSLQAKQAELEKSQLEDKLNAALAHRPDPEILVKEGILTEEETAALKTE</sequence>
<dbReference type="AlphaFoldDB" id="A0A2S4V560"/>
<dbReference type="Proteomes" id="UP000239156">
    <property type="component" value="Unassembled WGS sequence"/>
</dbReference>
<name>A0A2S4V560_9BASI</name>
<gene>
    <name evidence="3" type="ORF">PSTT_10269</name>
</gene>
<dbReference type="EMBL" id="PKSL01000109">
    <property type="protein sequence ID" value="POW04627.1"/>
    <property type="molecule type" value="Genomic_DNA"/>
</dbReference>
<organism evidence="3 4">
    <name type="scientific">Puccinia striiformis</name>
    <dbReference type="NCBI Taxonomy" id="27350"/>
    <lineage>
        <taxon>Eukaryota</taxon>
        <taxon>Fungi</taxon>
        <taxon>Dikarya</taxon>
        <taxon>Basidiomycota</taxon>
        <taxon>Pucciniomycotina</taxon>
        <taxon>Pucciniomycetes</taxon>
        <taxon>Pucciniales</taxon>
        <taxon>Pucciniaceae</taxon>
        <taxon>Puccinia</taxon>
    </lineage>
</organism>
<evidence type="ECO:0000256" key="2">
    <source>
        <dbReference type="SAM" id="SignalP"/>
    </source>
</evidence>
<keyword evidence="1" id="KW-0677">Repeat</keyword>
<feature type="signal peptide" evidence="2">
    <location>
        <begin position="1"/>
        <end position="21"/>
    </location>
</feature>
<keyword evidence="4" id="KW-1185">Reference proteome</keyword>
<evidence type="ECO:0008006" key="5">
    <source>
        <dbReference type="Google" id="ProtNLM"/>
    </source>
</evidence>
<evidence type="ECO:0000313" key="3">
    <source>
        <dbReference type="EMBL" id="POW04627.1"/>
    </source>
</evidence>
<evidence type="ECO:0000256" key="1">
    <source>
        <dbReference type="ARBA" id="ARBA00022737"/>
    </source>
</evidence>
<comment type="caution">
    <text evidence="3">The sequence shown here is derived from an EMBL/GenBank/DDBJ whole genome shotgun (WGS) entry which is preliminary data.</text>
</comment>
<feature type="chain" id="PRO_5015530049" description="RPEL repeat protein" evidence="2">
    <location>
        <begin position="22"/>
        <end position="130"/>
    </location>
</feature>
<keyword evidence="2" id="KW-0732">Signal</keyword>
<reference evidence="3" key="1">
    <citation type="submission" date="2017-12" db="EMBL/GenBank/DDBJ databases">
        <title>Gene loss provides genomic basis for host adaptation in cereal stripe rust fungi.</title>
        <authorList>
            <person name="Xia C."/>
        </authorList>
    </citation>
    <scope>NUCLEOTIDE SEQUENCE [LARGE SCALE GENOMIC DNA]</scope>
    <source>
        <strain evidence="3">93-210</strain>
    </source>
</reference>
<proteinExistence type="predicted"/>
<dbReference type="VEuPathDB" id="FungiDB:PSTT_10269"/>
<dbReference type="InterPro" id="IPR004018">
    <property type="entry name" value="RPEL_repeat"/>
</dbReference>
<dbReference type="Gene3D" id="6.10.150.10">
    <property type="match status" value="1"/>
</dbReference>